<feature type="domain" description="Creatinase N-terminal" evidence="2">
    <location>
        <begin position="51"/>
        <end position="190"/>
    </location>
</feature>
<keyword evidence="3" id="KW-0378">Hydrolase</keyword>
<evidence type="ECO:0000259" key="1">
    <source>
        <dbReference type="Pfam" id="PF00557"/>
    </source>
</evidence>
<dbReference type="Pfam" id="PF00557">
    <property type="entry name" value="Peptidase_M24"/>
    <property type="match status" value="1"/>
</dbReference>
<keyword evidence="3" id="KW-0031">Aminopeptidase</keyword>
<feature type="domain" description="Peptidase M24" evidence="1">
    <location>
        <begin position="207"/>
        <end position="416"/>
    </location>
</feature>
<dbReference type="Pfam" id="PF01321">
    <property type="entry name" value="Creatinase_N"/>
    <property type="match status" value="1"/>
</dbReference>
<sequence length="434" mass="48463">MNHTPTPRAALPWEELRTRLDQSPAFNAMRGTPYYRHARYEQFSPQEYARRHTALRAKMQELELDCVIAGGGPSHWSFGGGMLWLSGHWEWHALANYVVFPREGEPTLIYSMGGTHIEAVRRETAGALSDVRPSRSGKFAEVMVERLRELGLERGRIGLMEIDPRHGDYMPVNQYNVLREQLPEAELVFTRRLMHELLSVHSEEELDCIRHAGKLCTRAMEAIAERVRPGVAEYELRAAAGAAILEGNGDIDFLIIGSTPMADPAMVFGNPRPSSRRLESGDIILMELAAGYRGYSAQIGQPICLGEPPAQVRRFWDEIAEPGYTKMVAEIGPGRPVEALRTAGEFFRQNGVQSRPIHVHGIDFVSDGPHVYADHIDVEPYEAVMKPGMVIMAEPNPITADGTLGMFVGHTFIVTENGRECVDTWPLELTIVKA</sequence>
<dbReference type="InterPro" id="IPR000994">
    <property type="entry name" value="Pept_M24"/>
</dbReference>
<keyword evidence="4" id="KW-1185">Reference proteome</keyword>
<dbReference type="InterPro" id="IPR050659">
    <property type="entry name" value="Peptidase_M24B"/>
</dbReference>
<dbReference type="PANTHER" id="PTHR46112">
    <property type="entry name" value="AMINOPEPTIDASE"/>
    <property type="match status" value="1"/>
</dbReference>
<organism evidence="3 4">
    <name type="scientific">Inquilinus ginsengisoli</name>
    <dbReference type="NCBI Taxonomy" id="363840"/>
    <lineage>
        <taxon>Bacteria</taxon>
        <taxon>Pseudomonadati</taxon>
        <taxon>Pseudomonadota</taxon>
        <taxon>Alphaproteobacteria</taxon>
        <taxon>Rhodospirillales</taxon>
        <taxon>Rhodospirillaceae</taxon>
        <taxon>Inquilinus</taxon>
    </lineage>
</organism>
<reference evidence="3 4" key="1">
    <citation type="submission" date="2023-07" db="EMBL/GenBank/DDBJ databases">
        <title>Sorghum-associated microbial communities from plants grown in Nebraska, USA.</title>
        <authorList>
            <person name="Schachtman D."/>
        </authorList>
    </citation>
    <scope>NUCLEOTIDE SEQUENCE [LARGE SCALE GENOMIC DNA]</scope>
    <source>
        <strain evidence="3 4">584</strain>
    </source>
</reference>
<dbReference type="Proteomes" id="UP001262410">
    <property type="component" value="Unassembled WGS sequence"/>
</dbReference>
<name>A0ABU1JXA8_9PROT</name>
<protein>
    <submittedName>
        <fullName evidence="3">Xaa-Pro aminopeptidase</fullName>
    </submittedName>
</protein>
<comment type="caution">
    <text evidence="3">The sequence shown here is derived from an EMBL/GenBank/DDBJ whole genome shotgun (WGS) entry which is preliminary data.</text>
</comment>
<evidence type="ECO:0000313" key="4">
    <source>
        <dbReference type="Proteomes" id="UP001262410"/>
    </source>
</evidence>
<dbReference type="GO" id="GO:0004177">
    <property type="term" value="F:aminopeptidase activity"/>
    <property type="evidence" value="ECO:0007669"/>
    <property type="project" value="UniProtKB-KW"/>
</dbReference>
<accession>A0ABU1JXA8</accession>
<dbReference type="InterPro" id="IPR000587">
    <property type="entry name" value="Creatinase_N"/>
</dbReference>
<dbReference type="Gene3D" id="3.90.230.10">
    <property type="entry name" value="Creatinase/methionine aminopeptidase superfamily"/>
    <property type="match status" value="1"/>
</dbReference>
<evidence type="ECO:0000259" key="2">
    <source>
        <dbReference type="Pfam" id="PF01321"/>
    </source>
</evidence>
<dbReference type="Gene3D" id="3.40.350.10">
    <property type="entry name" value="Creatinase/prolidase N-terminal domain"/>
    <property type="match status" value="1"/>
</dbReference>
<dbReference type="InterPro" id="IPR036005">
    <property type="entry name" value="Creatinase/aminopeptidase-like"/>
</dbReference>
<evidence type="ECO:0000313" key="3">
    <source>
        <dbReference type="EMBL" id="MDR6293253.1"/>
    </source>
</evidence>
<dbReference type="PANTHER" id="PTHR46112:SF2">
    <property type="entry name" value="XAA-PRO AMINOPEPTIDASE P-RELATED"/>
    <property type="match status" value="1"/>
</dbReference>
<keyword evidence="3" id="KW-0645">Protease</keyword>
<gene>
    <name evidence="3" type="ORF">E9232_005803</name>
</gene>
<dbReference type="SUPFAM" id="SSF55920">
    <property type="entry name" value="Creatinase/aminopeptidase"/>
    <property type="match status" value="1"/>
</dbReference>
<proteinExistence type="predicted"/>
<dbReference type="CDD" id="cd01066">
    <property type="entry name" value="APP_MetAP"/>
    <property type="match status" value="1"/>
</dbReference>
<dbReference type="EMBL" id="JAVDPW010000011">
    <property type="protein sequence ID" value="MDR6293253.1"/>
    <property type="molecule type" value="Genomic_DNA"/>
</dbReference>
<dbReference type="SUPFAM" id="SSF53092">
    <property type="entry name" value="Creatinase/prolidase N-terminal domain"/>
    <property type="match status" value="1"/>
</dbReference>
<dbReference type="InterPro" id="IPR029149">
    <property type="entry name" value="Creatin/AminoP/Spt16_N"/>
</dbReference>
<dbReference type="RefSeq" id="WP_309800063.1">
    <property type="nucleotide sequence ID" value="NZ_JAVDPW010000011.1"/>
</dbReference>